<reference evidence="2" key="1">
    <citation type="submission" date="2022-11" db="UniProtKB">
        <authorList>
            <consortium name="WormBaseParasite"/>
        </authorList>
    </citation>
    <scope>IDENTIFICATION</scope>
</reference>
<protein>
    <submittedName>
        <fullName evidence="2">Uncharacterized protein</fullName>
    </submittedName>
</protein>
<evidence type="ECO:0000313" key="1">
    <source>
        <dbReference type="Proteomes" id="UP000887580"/>
    </source>
</evidence>
<accession>A0AC35G757</accession>
<organism evidence="1 2">
    <name type="scientific">Panagrolaimus sp. PS1159</name>
    <dbReference type="NCBI Taxonomy" id="55785"/>
    <lineage>
        <taxon>Eukaryota</taxon>
        <taxon>Metazoa</taxon>
        <taxon>Ecdysozoa</taxon>
        <taxon>Nematoda</taxon>
        <taxon>Chromadorea</taxon>
        <taxon>Rhabditida</taxon>
        <taxon>Tylenchina</taxon>
        <taxon>Panagrolaimomorpha</taxon>
        <taxon>Panagrolaimoidea</taxon>
        <taxon>Panagrolaimidae</taxon>
        <taxon>Panagrolaimus</taxon>
    </lineage>
</organism>
<sequence>MENTLSRCSCSTIYGMFESFLFESLKKHNASKKLSAKHLHLFASLIPNAIETASLILVISVLHISGFQKYISIRGFHREKCDPIPHRAPGVLNRLMGRNWGTPGEFELDSRIEIESLNLTETLTVDFPLTFFACEGLIEIIYLFGSIYPLLCAIGEFTIMYLYRKHFKFEDGRIVPN</sequence>
<dbReference type="Proteomes" id="UP000887580">
    <property type="component" value="Unplaced"/>
</dbReference>
<evidence type="ECO:0000313" key="2">
    <source>
        <dbReference type="WBParaSite" id="PS1159_v2.g24419.t1"/>
    </source>
</evidence>
<proteinExistence type="predicted"/>
<dbReference type="WBParaSite" id="PS1159_v2.g24419.t1">
    <property type="protein sequence ID" value="PS1159_v2.g24419.t1"/>
    <property type="gene ID" value="PS1159_v2.g24419"/>
</dbReference>
<name>A0AC35G757_9BILA</name>